<feature type="region of interest" description="Disordered" evidence="1">
    <location>
        <begin position="36"/>
        <end position="63"/>
    </location>
</feature>
<name>A0A6C0K4K5_9ZZZZ</name>
<evidence type="ECO:0000256" key="1">
    <source>
        <dbReference type="SAM" id="MobiDB-lite"/>
    </source>
</evidence>
<proteinExistence type="predicted"/>
<protein>
    <submittedName>
        <fullName evidence="2">Uncharacterized protein</fullName>
    </submittedName>
</protein>
<evidence type="ECO:0000313" key="2">
    <source>
        <dbReference type="EMBL" id="QHU12081.1"/>
    </source>
</evidence>
<reference evidence="2" key="1">
    <citation type="journal article" date="2020" name="Nature">
        <title>Giant virus diversity and host interactions through global metagenomics.</title>
        <authorList>
            <person name="Schulz F."/>
            <person name="Roux S."/>
            <person name="Paez-Espino D."/>
            <person name="Jungbluth S."/>
            <person name="Walsh D.A."/>
            <person name="Denef V.J."/>
            <person name="McMahon K.D."/>
            <person name="Konstantinidis K.T."/>
            <person name="Eloe-Fadrosh E.A."/>
            <person name="Kyrpides N.C."/>
            <person name="Woyke T."/>
        </authorList>
    </citation>
    <scope>NUCLEOTIDE SEQUENCE</scope>
    <source>
        <strain evidence="2">GVMAG-S-1101169-75</strain>
    </source>
</reference>
<feature type="compositionally biased region" description="Basic and acidic residues" evidence="1">
    <location>
        <begin position="43"/>
        <end position="52"/>
    </location>
</feature>
<dbReference type="AlphaFoldDB" id="A0A6C0K4K5"/>
<sequence length="155" mass="17702">MESSIFLDRIYNVGADINHWMKECIKFTTTTIGGHLPLNSPPVREHEHEHEHEHKHKHKEDKEEQHEVICRNIHDIWAFRRKYKLTDFCVCEDTGTATGKALRFTGTLKPEVVEEEESECDSDSTCGGSSAGGTFNLLMSDDEFEGYPLSDDECS</sequence>
<dbReference type="EMBL" id="MN740797">
    <property type="protein sequence ID" value="QHU12081.1"/>
    <property type="molecule type" value="Genomic_DNA"/>
</dbReference>
<organism evidence="2">
    <name type="scientific">viral metagenome</name>
    <dbReference type="NCBI Taxonomy" id="1070528"/>
    <lineage>
        <taxon>unclassified sequences</taxon>
        <taxon>metagenomes</taxon>
        <taxon>organismal metagenomes</taxon>
    </lineage>
</organism>
<accession>A0A6C0K4K5</accession>